<keyword evidence="1" id="KW-0175">Coiled coil</keyword>
<protein>
    <submittedName>
        <fullName evidence="3">Uncharacterized protein</fullName>
    </submittedName>
</protein>
<dbReference type="Proteomes" id="UP000663131">
    <property type="component" value="Chromosome 9"/>
</dbReference>
<feature type="region of interest" description="Disordered" evidence="2">
    <location>
        <begin position="28"/>
        <end position="85"/>
    </location>
</feature>
<dbReference type="OrthoDB" id="3997781at2759"/>
<evidence type="ECO:0000313" key="3">
    <source>
        <dbReference type="EMBL" id="QOU22108.1"/>
    </source>
</evidence>
<evidence type="ECO:0000256" key="1">
    <source>
        <dbReference type="SAM" id="Coils"/>
    </source>
</evidence>
<feature type="coiled-coil region" evidence="1">
    <location>
        <begin position="212"/>
        <end position="274"/>
    </location>
</feature>
<name>A0A871REB4_DEKBR</name>
<evidence type="ECO:0000313" key="4">
    <source>
        <dbReference type="Proteomes" id="UP000663131"/>
    </source>
</evidence>
<reference evidence="3" key="1">
    <citation type="submission" date="2020-10" db="EMBL/GenBank/DDBJ databases">
        <authorList>
            <person name="Palmer J.M."/>
        </authorList>
    </citation>
    <scope>NUCLEOTIDE SEQUENCE</scope>
    <source>
        <strain evidence="3">UCD 2041</strain>
    </source>
</reference>
<dbReference type="AlphaFoldDB" id="A0A871REB4"/>
<evidence type="ECO:0000256" key="2">
    <source>
        <dbReference type="SAM" id="MobiDB-lite"/>
    </source>
</evidence>
<feature type="compositionally biased region" description="Basic residues" evidence="2">
    <location>
        <begin position="489"/>
        <end position="500"/>
    </location>
</feature>
<reference evidence="3" key="2">
    <citation type="journal article" name="BMC Genomics">
        <title>New genome assemblies reveal patterns of domestication and adaptation across Brettanomyces (Dekkera) species.</title>
        <authorList>
            <person name="Roach M.J."/>
            <person name="Borneman A.R."/>
        </authorList>
    </citation>
    <scope>NUCLEOTIDE SEQUENCE</scope>
    <source>
        <strain evidence="3">UCD 2041</strain>
    </source>
</reference>
<feature type="region of interest" description="Disordered" evidence="2">
    <location>
        <begin position="483"/>
        <end position="502"/>
    </location>
</feature>
<dbReference type="GeneID" id="64574200"/>
<dbReference type="EMBL" id="CP063137">
    <property type="protein sequence ID" value="QOU22108.1"/>
    <property type="molecule type" value="Genomic_DNA"/>
</dbReference>
<gene>
    <name evidence="3" type="ORF">BRETT_002276</name>
</gene>
<sequence length="823" mass="92844">MDDQEDLTGGPKLLSPFSVSSEIKEAEKDDFSVENPFRNSKEFHLKSPIPSQSISISDRLSESGEETDEAKTQTENSSDYRSDSSFRRPASGVFTYEDYCELERVYADSVIKNKDLIREQERIADDLETRGKQVEEKTLRINQLLRENASLVGQLRKERKLNEQEFNSWADTKAELEMKLGNLRDAINRRDGNIFDTSVSINNLGTDSAPLVEKKHREIEKLKKKVMILAKENELEVHSKMLIIDELELVKEKYSEMEKKYSSLKSDYDGLVAEFSSHLDETSPSAQNSGEEAVVSEKECVDKVGRADEVSALEMVKSAPSLSVNSRNSIDLRKMSTSSSTSTSTVHHVKRLSSELRDLQIKTLNVPKRGEKEQNQKSSSLRVSSLNKFIKDVELQAQEQKHSQQVTKLKFQIRSLELQNEKLHSYIGFVLQQLDGHSASRPYEYSDEVNIRSAKQTLRTVIRSASAYPLRRTAFDKHVKGLQQENQRLHHRRSTQSMHRHTGDGFVGASASLGGNSYHGTDSRSVSADDTDSLASDYDLGGQVEFVDLGDTETFNGKDFHDPSSKNSQMSILSDVEEFENKENNDPSNVLNDLDPNRSLSVSFEMDFKPPLYMKGKKRSRILKHSPVRQLQKLTAFNLSAQNSISSLLNAAGCAAESKNVDSEKVLVENAAADELFSGSKEPIDGSESITSGMDDLEREYVINGLSDGEISEMESIPKDEVDRFKIVMMRNYMFPLHSITRDFYHSNGCIDPDGFYLAISPILALRRSLKNYHRRKFGTVGRPHRKKVTECDTEEEYEADESETETITESTGLTEGDADEVD</sequence>
<accession>A0A871REB4</accession>
<feature type="region of interest" description="Disordered" evidence="2">
    <location>
        <begin position="784"/>
        <end position="823"/>
    </location>
</feature>
<feature type="compositionally biased region" description="Low complexity" evidence="2">
    <location>
        <begin position="47"/>
        <end position="57"/>
    </location>
</feature>
<dbReference type="KEGG" id="bbrx:BRETT_002276"/>
<feature type="compositionally biased region" description="Acidic residues" evidence="2">
    <location>
        <begin position="792"/>
        <end position="807"/>
    </location>
</feature>
<organism evidence="3 4">
    <name type="scientific">Dekkera bruxellensis</name>
    <name type="common">Brettanomyces custersii</name>
    <dbReference type="NCBI Taxonomy" id="5007"/>
    <lineage>
        <taxon>Eukaryota</taxon>
        <taxon>Fungi</taxon>
        <taxon>Dikarya</taxon>
        <taxon>Ascomycota</taxon>
        <taxon>Saccharomycotina</taxon>
        <taxon>Pichiomycetes</taxon>
        <taxon>Pichiales</taxon>
        <taxon>Pichiaceae</taxon>
        <taxon>Brettanomyces</taxon>
    </lineage>
</organism>
<proteinExistence type="predicted"/>
<dbReference type="RefSeq" id="XP_041138601.1">
    <property type="nucleotide sequence ID" value="XM_041280810.1"/>
</dbReference>